<evidence type="ECO:0000313" key="1">
    <source>
        <dbReference type="EMBL" id="BCM86478.1"/>
    </source>
</evidence>
<sequence length="99" mass="11049">MFGHQLVSLCDRMIEVGLVDSREAFAIRYCNKARGYLGDLTRREGPAARIPPRTVGRIRHRLAEAAVARPDLAVETRALDAFIDQSLYVANLLGRRGAR</sequence>
<protein>
    <submittedName>
        <fullName evidence="1">Uncharacterized protein</fullName>
    </submittedName>
</protein>
<proteinExistence type="predicted"/>
<dbReference type="RefSeq" id="WP_207179486.1">
    <property type="nucleotide sequence ID" value="NZ_AP024145.1"/>
</dbReference>
<name>A0A8H9C8U9_9HYPH</name>
<dbReference type="EMBL" id="AP024145">
    <property type="protein sequence ID" value="BCM86478.1"/>
    <property type="molecule type" value="Genomic_DNA"/>
</dbReference>
<gene>
    <name evidence="1" type="ORF">mvi_49390</name>
</gene>
<dbReference type="Proteomes" id="UP000663508">
    <property type="component" value="Chromosome"/>
</dbReference>
<organism evidence="1 2">
    <name type="scientific">Methylobacterium indicum</name>
    <dbReference type="NCBI Taxonomy" id="1775910"/>
    <lineage>
        <taxon>Bacteria</taxon>
        <taxon>Pseudomonadati</taxon>
        <taxon>Pseudomonadota</taxon>
        <taxon>Alphaproteobacteria</taxon>
        <taxon>Hyphomicrobiales</taxon>
        <taxon>Methylobacteriaceae</taxon>
        <taxon>Methylobacterium</taxon>
    </lineage>
</organism>
<accession>A0A8H9C8U9</accession>
<evidence type="ECO:0000313" key="2">
    <source>
        <dbReference type="Proteomes" id="UP000663508"/>
    </source>
</evidence>
<reference evidence="1" key="1">
    <citation type="submission" date="2020-11" db="EMBL/GenBank/DDBJ databases">
        <title>Complete genome sequence of a novel pathogenic Methylobacterium strain isolated from rice in Vietnam.</title>
        <authorList>
            <person name="Lai K."/>
            <person name="Okazaki S."/>
            <person name="Higashi K."/>
            <person name="Mori H."/>
            <person name="Toyoda A."/>
            <person name="Kurokawa K."/>
        </authorList>
    </citation>
    <scope>NUCLEOTIDE SEQUENCE</scope>
    <source>
        <strain evidence="1">VL1</strain>
    </source>
</reference>
<dbReference type="KEGG" id="mind:mvi_49390"/>
<dbReference type="AlphaFoldDB" id="A0A8H9C8U9"/>